<dbReference type="AlphaFoldDB" id="A0A6P1TNB5"/>
<feature type="domain" description="Peptidase U32 collagenase" evidence="1">
    <location>
        <begin position="1"/>
        <end position="52"/>
    </location>
</feature>
<gene>
    <name evidence="2" type="ORF">Ana3638_18250</name>
</gene>
<dbReference type="InterPro" id="IPR001539">
    <property type="entry name" value="Peptidase_U32"/>
</dbReference>
<protein>
    <recommendedName>
        <fullName evidence="1">Peptidase U32 collagenase domain-containing protein</fullName>
    </recommendedName>
</protein>
<proteinExistence type="predicted"/>
<keyword evidence="3" id="KW-1185">Reference proteome</keyword>
<reference evidence="2 3" key="1">
    <citation type="submission" date="2020-01" db="EMBL/GenBank/DDBJ databases">
        <title>Genome analysis of Anaerocolumna sp. CBA3638.</title>
        <authorList>
            <person name="Kim J."/>
            <person name="Roh S.W."/>
        </authorList>
    </citation>
    <scope>NUCLEOTIDE SEQUENCE [LARGE SCALE GENOMIC DNA]</scope>
    <source>
        <strain evidence="2 3">CBA3638</strain>
    </source>
</reference>
<dbReference type="PANTHER" id="PTHR30217:SF11">
    <property type="entry name" value="UBIQUINONE BIOSYNTHESIS PROTEIN UBIV"/>
    <property type="match status" value="1"/>
</dbReference>
<evidence type="ECO:0000313" key="2">
    <source>
        <dbReference type="EMBL" id="QHQ62484.1"/>
    </source>
</evidence>
<dbReference type="InterPro" id="IPR051454">
    <property type="entry name" value="RNA/ubiquinone_mod_enzymes"/>
</dbReference>
<dbReference type="KEGG" id="anr:Ana3638_18250"/>
<accession>A0A6P1TNB5</accession>
<dbReference type="EMBL" id="CP048000">
    <property type="protein sequence ID" value="QHQ62484.1"/>
    <property type="molecule type" value="Genomic_DNA"/>
</dbReference>
<dbReference type="Pfam" id="PF01136">
    <property type="entry name" value="Peptidase_U32"/>
    <property type="match status" value="1"/>
</dbReference>
<dbReference type="Proteomes" id="UP000464314">
    <property type="component" value="Chromosome"/>
</dbReference>
<dbReference type="InterPro" id="IPR020988">
    <property type="entry name" value="Pept_U32_collagenase"/>
</dbReference>
<evidence type="ECO:0000313" key="3">
    <source>
        <dbReference type="Proteomes" id="UP000464314"/>
    </source>
</evidence>
<organism evidence="2 3">
    <name type="scientific">Anaerocolumna sedimenticola</name>
    <dbReference type="NCBI Taxonomy" id="2696063"/>
    <lineage>
        <taxon>Bacteria</taxon>
        <taxon>Bacillati</taxon>
        <taxon>Bacillota</taxon>
        <taxon>Clostridia</taxon>
        <taxon>Lachnospirales</taxon>
        <taxon>Lachnospiraceae</taxon>
        <taxon>Anaerocolumna</taxon>
    </lineage>
</organism>
<evidence type="ECO:0000259" key="1">
    <source>
        <dbReference type="Pfam" id="PF12392"/>
    </source>
</evidence>
<name>A0A6P1TNB5_9FIRM</name>
<sequence>MTEDKLRKQIQKTNDTPFSFQNLSVNLYGNAFVPVQKLNELRRTGLTALSSALADKCRRKVFNKQKPAQLHNDRNQINEKLGISVAVSNKEQLMAACERKEVNNVYLESDAAPLINLLELTEYITERGKKCFIILPHIFRSATYEYFLKNKTILTDNTINGYILRNFEEYYFISKELQDINIFKELITDYNLYVMNLQAAQFWNEMGIYKLTAPLELNYNELKEMAGVYNEIIVYGSIPLMVSAQCLAKTISGGSNTNYTKTSESPCCKKEFNNTELTDRYQERLPVKRHCRECYNTIYNSKRLSLLSNAAEVKGLNTRNIRLNFTIESYEETKKILKSFIDVYQHGSKEFDEIKEFTRGHFKRGVE</sequence>
<dbReference type="Pfam" id="PF12392">
    <property type="entry name" value="DUF3656"/>
    <property type="match status" value="1"/>
</dbReference>
<dbReference type="PANTHER" id="PTHR30217">
    <property type="entry name" value="PEPTIDASE U32 FAMILY"/>
    <property type="match status" value="1"/>
</dbReference>